<sequence length="1171" mass="129219">MSLHWLITLSYLSASLLLPATLGTQRREACNCNGKSSRCIFDLELLRQRGNGYRCINCVDNTEGTNCERCKEGFYRRHPQDRCVACNCSPRGSVSAQCDTHGRCRCKPGVTGDQCDRCQHNFHSFSEAGCTAVGQLQSSQCDCDPSGSTGQCISGRCVCKTAVAGERCDSCKQGYYNLNARNPEGCSPCFCYGHSTTCSSGKNYSVHKITSSFQQGDEGWQAQENGSPLQLQWSPHHKEIFVTARRPGSSYFVAPARFLGNQQLSYGQMLSFDYRVNRPGFRPSPHDVILEGAGLRVMTRFMPNGRMLPCGISKTYTFRLDEHPSSNWSPRLSNIEYHQLIGNLSALRIRATHGAGIGYLSNVILVSAQPGTGSPAPWVEQCICPTGYQGQFCEKCAPGYKRENLGNIGAFRRCVLCQCQGGGTCDTETGECYSGDENMEHLSAACPTGFYSLPWDSQNCQPCPCQRGYGCFILPGTQEVVCNKCPPGASGSRCESCTNGYFGDPLGESGPVRPCQPCQCNTVDPNASGTCDRLTGECKCKDGFFGQPLSTNPSERCRACNCNSVGSEPLRCRGDGSCLCKPGFEGHSCEHTRCPICYNQLKTQVDQYLQQLQGLEMLASWVQANGEPANNAELERKMREVEELLQRVLKDTEILQATDRALGNRLSKIKSQEFTYRSHLDEINEIASRVNSLRNQYKSQVQDVQRLVEKAYLDFDQSKAKIEGMIVPSPDDTGSGSNGFLILAQEAMKLANSHLQLADTIEETGRAAEDASQEARALLQAFVSGGDIVINSAQGLQKKYDELKLLSSELEADATQAGSNADRVYQDSQQQLGSLTRLAKIDTSFFQEEARQLQQKVDSLAGFIETYMAEYKQLKSNSGNWEEEIKTLLEKGQNDRLSSVPLLSRVNLAKQKAQEAVSAGDSSLNEVETILKKLRDFNFQVGDKQKEALDAMQRLPFIINKVASTREKLRSVEATLGKAVNEAEAARRMSAEAREIAGNIDKEIGRLALEANRTADGVLVLESGIMSLKHEVKLVGEELQEKARKIDMDASMAQETVEASQRARTNAVSTGSAVQDMLRFLEDVLRMIGQPEDVDEQGMNMLEINLGNARTRSNQLKELMLQLEETASRQKLRVQTLDSSINEILADIKNLEVIQDTLPPKCYNIQPIERP</sequence>
<dbReference type="InterPro" id="IPR000034">
    <property type="entry name" value="Laminin_IV"/>
</dbReference>
<feature type="coiled-coil region" evidence="7">
    <location>
        <begin position="676"/>
        <end position="710"/>
    </location>
</feature>
<evidence type="ECO:0000256" key="2">
    <source>
        <dbReference type="ARBA" id="ARBA00022737"/>
    </source>
</evidence>
<comment type="caution">
    <text evidence="6">Lacks conserved residue(s) required for the propagation of feature annotation.</text>
</comment>
<evidence type="ECO:0000256" key="1">
    <source>
        <dbReference type="ARBA" id="ARBA00022729"/>
    </source>
</evidence>
<name>A0A9F2QBA6_PYTBI</name>
<feature type="domain" description="Laminin EGF-like" evidence="9">
    <location>
        <begin position="141"/>
        <end position="188"/>
    </location>
</feature>
<dbReference type="RefSeq" id="XP_007425431.1">
    <property type="nucleotide sequence ID" value="XM_007425369.2"/>
</dbReference>
<dbReference type="CTD" id="3918"/>
<evidence type="ECO:0000256" key="5">
    <source>
        <dbReference type="ARBA" id="ARBA00023292"/>
    </source>
</evidence>
<dbReference type="PRINTS" id="PR00011">
    <property type="entry name" value="EGFLAMININ"/>
</dbReference>
<dbReference type="InterPro" id="IPR050440">
    <property type="entry name" value="Laminin/Netrin_ECM"/>
</dbReference>
<feature type="signal peptide" evidence="8">
    <location>
        <begin position="1"/>
        <end position="23"/>
    </location>
</feature>
<evidence type="ECO:0000259" key="10">
    <source>
        <dbReference type="PROSITE" id="PS51115"/>
    </source>
</evidence>
<dbReference type="GO" id="GO:0007411">
    <property type="term" value="P:axon guidance"/>
    <property type="evidence" value="ECO:0007669"/>
    <property type="project" value="TreeGrafter"/>
</dbReference>
<dbReference type="KEGG" id="pbi:103051722"/>
<evidence type="ECO:0000313" key="11">
    <source>
        <dbReference type="Proteomes" id="UP000695026"/>
    </source>
</evidence>
<dbReference type="FunFam" id="2.10.25.10:FF:000067">
    <property type="entry name" value="Laminin subunit gamma 1"/>
    <property type="match status" value="1"/>
</dbReference>
<dbReference type="SMART" id="SM00281">
    <property type="entry name" value="LamB"/>
    <property type="match status" value="1"/>
</dbReference>
<evidence type="ECO:0000256" key="6">
    <source>
        <dbReference type="PROSITE-ProRule" id="PRU00460"/>
    </source>
</evidence>
<feature type="domain" description="Laminin IV type A" evidence="10">
    <location>
        <begin position="215"/>
        <end position="381"/>
    </location>
</feature>
<evidence type="ECO:0000256" key="4">
    <source>
        <dbReference type="ARBA" id="ARBA00023180"/>
    </source>
</evidence>
<dbReference type="OrthoDB" id="430826at2759"/>
<dbReference type="PROSITE" id="PS51115">
    <property type="entry name" value="LAMININ_IVA"/>
    <property type="match status" value="1"/>
</dbReference>
<evidence type="ECO:0000259" key="9">
    <source>
        <dbReference type="PROSITE" id="PS50027"/>
    </source>
</evidence>
<evidence type="ECO:0000313" key="12">
    <source>
        <dbReference type="RefSeq" id="XP_007425431.1"/>
    </source>
</evidence>
<keyword evidence="5 6" id="KW-0424">Laminin EGF-like domain</keyword>
<dbReference type="GeneID" id="103051722"/>
<keyword evidence="1 8" id="KW-0732">Signal</keyword>
<feature type="disulfide bond" evidence="6">
    <location>
        <begin position="106"/>
        <end position="115"/>
    </location>
</feature>
<feature type="disulfide bond" evidence="6">
    <location>
        <begin position="159"/>
        <end position="168"/>
    </location>
</feature>
<dbReference type="SUPFAM" id="SSF57196">
    <property type="entry name" value="EGF/Laminin"/>
    <property type="match status" value="4"/>
</dbReference>
<dbReference type="SMART" id="SM00180">
    <property type="entry name" value="EGF_Lam"/>
    <property type="match status" value="7"/>
</dbReference>
<keyword evidence="2" id="KW-0677">Repeat</keyword>
<feature type="coiled-coil region" evidence="7">
    <location>
        <begin position="864"/>
        <end position="891"/>
    </location>
</feature>
<dbReference type="PANTHER" id="PTHR10574:SF313">
    <property type="entry name" value="LAMININ SUBUNIT GAMMA-2"/>
    <property type="match status" value="1"/>
</dbReference>
<evidence type="ECO:0000256" key="7">
    <source>
        <dbReference type="SAM" id="Coils"/>
    </source>
</evidence>
<dbReference type="Pfam" id="PF00053">
    <property type="entry name" value="EGF_laminin"/>
    <property type="match status" value="6"/>
</dbReference>
<dbReference type="FunFam" id="2.10.25.10:FF:000441">
    <property type="entry name" value="Laminin subunit gamma 2"/>
    <property type="match status" value="1"/>
</dbReference>
<dbReference type="OMA" id="ARWVQTC"/>
<dbReference type="PROSITE" id="PS50027">
    <property type="entry name" value="EGF_LAM_2"/>
    <property type="match status" value="2"/>
</dbReference>
<proteinExistence type="predicted"/>
<dbReference type="PROSITE" id="PS01248">
    <property type="entry name" value="EGF_LAM_1"/>
    <property type="match status" value="2"/>
</dbReference>
<keyword evidence="4" id="KW-0325">Glycoprotein</keyword>
<dbReference type="GO" id="GO:0005604">
    <property type="term" value="C:basement membrane"/>
    <property type="evidence" value="ECO:0007669"/>
    <property type="project" value="TreeGrafter"/>
</dbReference>
<keyword evidence="11" id="KW-1185">Reference proteome</keyword>
<evidence type="ECO:0000256" key="3">
    <source>
        <dbReference type="ARBA" id="ARBA00023157"/>
    </source>
</evidence>
<dbReference type="Gene3D" id="2.10.25.10">
    <property type="entry name" value="Laminin"/>
    <property type="match status" value="5"/>
</dbReference>
<feature type="domain" description="Laminin EGF-like" evidence="9">
    <location>
        <begin position="86"/>
        <end position="132"/>
    </location>
</feature>
<feature type="disulfide bond" evidence="6">
    <location>
        <begin position="86"/>
        <end position="98"/>
    </location>
</feature>
<organism evidence="11 12">
    <name type="scientific">Python bivittatus</name>
    <name type="common">Burmese python</name>
    <name type="synonym">Python molurus bivittatus</name>
    <dbReference type="NCBI Taxonomy" id="176946"/>
    <lineage>
        <taxon>Eukaryota</taxon>
        <taxon>Metazoa</taxon>
        <taxon>Chordata</taxon>
        <taxon>Craniata</taxon>
        <taxon>Vertebrata</taxon>
        <taxon>Euteleostomi</taxon>
        <taxon>Lepidosauria</taxon>
        <taxon>Squamata</taxon>
        <taxon>Bifurcata</taxon>
        <taxon>Unidentata</taxon>
        <taxon>Episquamata</taxon>
        <taxon>Toxicofera</taxon>
        <taxon>Serpentes</taxon>
        <taxon>Henophidia</taxon>
        <taxon>Pythonidae</taxon>
        <taxon>Python</taxon>
    </lineage>
</organism>
<dbReference type="Proteomes" id="UP000695026">
    <property type="component" value="Unplaced"/>
</dbReference>
<dbReference type="FunFam" id="2.10.25.10:FF:000533">
    <property type="entry name" value="Laminin subunit gamma 2"/>
    <property type="match status" value="1"/>
</dbReference>
<dbReference type="AlphaFoldDB" id="A0A9F2QBA6"/>
<feature type="chain" id="PRO_5039909725" evidence="8">
    <location>
        <begin position="24"/>
        <end position="1171"/>
    </location>
</feature>
<dbReference type="Pfam" id="PF24973">
    <property type="entry name" value="EGF_LMN_ATRN"/>
    <property type="match status" value="1"/>
</dbReference>
<gene>
    <name evidence="12" type="primary">LAMC2</name>
</gene>
<reference evidence="12" key="1">
    <citation type="submission" date="2025-08" db="UniProtKB">
        <authorList>
            <consortium name="RefSeq"/>
        </authorList>
    </citation>
    <scope>IDENTIFICATION</scope>
    <source>
        <tissue evidence="12">Liver</tissue>
    </source>
</reference>
<protein>
    <submittedName>
        <fullName evidence="12">Laminin subunit gamma-2</fullName>
    </submittedName>
</protein>
<feature type="coiled-coil region" evidence="7">
    <location>
        <begin position="761"/>
        <end position="813"/>
    </location>
</feature>
<accession>A0A9F2QBA6</accession>
<dbReference type="Pfam" id="PF00052">
    <property type="entry name" value="Laminin_B"/>
    <property type="match status" value="1"/>
</dbReference>
<evidence type="ECO:0000256" key="8">
    <source>
        <dbReference type="SAM" id="SignalP"/>
    </source>
</evidence>
<dbReference type="GO" id="GO:0009888">
    <property type="term" value="P:tissue development"/>
    <property type="evidence" value="ECO:0007669"/>
    <property type="project" value="TreeGrafter"/>
</dbReference>
<dbReference type="GO" id="GO:0009887">
    <property type="term" value="P:animal organ morphogenesis"/>
    <property type="evidence" value="ECO:0007669"/>
    <property type="project" value="TreeGrafter"/>
</dbReference>
<keyword evidence="3 6" id="KW-1015">Disulfide bond</keyword>
<feature type="coiled-coil region" evidence="7">
    <location>
        <begin position="598"/>
        <end position="651"/>
    </location>
</feature>
<dbReference type="PANTHER" id="PTHR10574">
    <property type="entry name" value="NETRIN/LAMININ-RELATED"/>
    <property type="match status" value="1"/>
</dbReference>
<keyword evidence="7" id="KW-0175">Coiled coil</keyword>
<dbReference type="InterPro" id="IPR002049">
    <property type="entry name" value="LE_dom"/>
</dbReference>
<dbReference type="InterPro" id="IPR056863">
    <property type="entry name" value="LMN_ATRN_NET-like_EGF"/>
</dbReference>
<dbReference type="CDD" id="cd00055">
    <property type="entry name" value="EGF_Lam"/>
    <property type="match status" value="4"/>
</dbReference>